<evidence type="ECO:0000313" key="8">
    <source>
        <dbReference type="Proteomes" id="UP000232638"/>
    </source>
</evidence>
<protein>
    <submittedName>
        <fullName evidence="7">Lipid A biosynthesis acyltransferase</fullName>
    </submittedName>
</protein>
<reference evidence="7 8" key="1">
    <citation type="submission" date="2017-03" db="EMBL/GenBank/DDBJ databases">
        <title>Complete genome sequence of Candidatus 'Thiodictyon syntrophicum' sp. nov. strain Cad16T, a photolithoautotroph purple sulfur bacterium isolated from an alpine meromictic lake.</title>
        <authorList>
            <person name="Luedin S.M."/>
            <person name="Pothier J.F."/>
            <person name="Danza F."/>
            <person name="Storelli N."/>
            <person name="Wittwer M."/>
            <person name="Tonolla M."/>
        </authorList>
    </citation>
    <scope>NUCLEOTIDE SEQUENCE [LARGE SCALE GENOMIC DNA]</scope>
    <source>
        <strain evidence="7 8">Cad16T</strain>
    </source>
</reference>
<dbReference type="GO" id="GO:0016746">
    <property type="term" value="F:acyltransferase activity"/>
    <property type="evidence" value="ECO:0007669"/>
    <property type="project" value="UniProtKB-KW"/>
</dbReference>
<evidence type="ECO:0000313" key="7">
    <source>
        <dbReference type="EMBL" id="AUB80030.1"/>
    </source>
</evidence>
<evidence type="ECO:0000256" key="4">
    <source>
        <dbReference type="ARBA" id="ARBA00022679"/>
    </source>
</evidence>
<dbReference type="InterPro" id="IPR014548">
    <property type="entry name" value="Ac_Trasf"/>
</dbReference>
<dbReference type="GO" id="GO:0005886">
    <property type="term" value="C:plasma membrane"/>
    <property type="evidence" value="ECO:0007669"/>
    <property type="project" value="UniProtKB-SubCell"/>
</dbReference>
<keyword evidence="8" id="KW-1185">Reference proteome</keyword>
<dbReference type="PANTHER" id="PTHR30606:SF9">
    <property type="entry name" value="LIPID A BIOSYNTHESIS LAUROYLTRANSFERASE"/>
    <property type="match status" value="1"/>
</dbReference>
<dbReference type="AlphaFoldDB" id="A0A2K8U373"/>
<dbReference type="GO" id="GO:0009247">
    <property type="term" value="P:glycolipid biosynthetic process"/>
    <property type="evidence" value="ECO:0007669"/>
    <property type="project" value="UniProtKB-ARBA"/>
</dbReference>
<accession>A0A2K8U373</accession>
<evidence type="ECO:0000256" key="5">
    <source>
        <dbReference type="ARBA" id="ARBA00023136"/>
    </source>
</evidence>
<dbReference type="OrthoDB" id="9808633at2"/>
<dbReference type="PIRSF" id="PIRSF028561">
    <property type="entry name" value="Ac_Trasf"/>
    <property type="match status" value="1"/>
</dbReference>
<keyword evidence="3" id="KW-0997">Cell inner membrane</keyword>
<dbReference type="CDD" id="cd07984">
    <property type="entry name" value="LPLAT_LABLAT-like"/>
    <property type="match status" value="1"/>
</dbReference>
<evidence type="ECO:0000256" key="6">
    <source>
        <dbReference type="ARBA" id="ARBA00023315"/>
    </source>
</evidence>
<sequence length="300" mass="33372">MSAGWADQRERGNRLAVAIIRWVALHLGRGAARLLLYPITLYFLVRAGPQRAASRRFLAQVWGRPAGLVQVARHIHCFAATILDRVFLIAGRQSLLAVRLHGEEWVTALVASGQGFLLLGSHLGSFEVLRAPGVERERLPLKILMQPEHNEIVTSVLAALNPGIAQTVIPLGAPNTLLAVKEALDAGGVVGLLGDRNAPGEPRIACRFFGRTAPFPLGPLALAAVTRVPVLLFFGLYRGGNRYDVYFEPFTDRLDAPRPRRREILAEWVQRYAARLEHHTRMAPYNWFNFYDFWDDGEGS</sequence>
<evidence type="ECO:0000256" key="3">
    <source>
        <dbReference type="ARBA" id="ARBA00022519"/>
    </source>
</evidence>
<keyword evidence="2" id="KW-1003">Cell membrane</keyword>
<gene>
    <name evidence="7" type="ORF">THSYN_02990</name>
</gene>
<evidence type="ECO:0000256" key="2">
    <source>
        <dbReference type="ARBA" id="ARBA00022475"/>
    </source>
</evidence>
<organism evidence="7 8">
    <name type="scientific">Candidatus Thiodictyon syntrophicum</name>
    <dbReference type="NCBI Taxonomy" id="1166950"/>
    <lineage>
        <taxon>Bacteria</taxon>
        <taxon>Pseudomonadati</taxon>
        <taxon>Pseudomonadota</taxon>
        <taxon>Gammaproteobacteria</taxon>
        <taxon>Chromatiales</taxon>
        <taxon>Chromatiaceae</taxon>
        <taxon>Thiodictyon</taxon>
    </lineage>
</organism>
<dbReference type="RefSeq" id="WP_100917841.1">
    <property type="nucleotide sequence ID" value="NZ_CP020370.1"/>
</dbReference>
<comment type="subcellular location">
    <subcellularLocation>
        <location evidence="1">Cell inner membrane</location>
    </subcellularLocation>
</comment>
<dbReference type="PANTHER" id="PTHR30606">
    <property type="entry name" value="LIPID A BIOSYNTHESIS LAUROYL ACYLTRANSFERASE"/>
    <property type="match status" value="1"/>
</dbReference>
<keyword evidence="6 7" id="KW-0012">Acyltransferase</keyword>
<dbReference type="Proteomes" id="UP000232638">
    <property type="component" value="Chromosome"/>
</dbReference>
<proteinExistence type="predicted"/>
<keyword evidence="5" id="KW-0472">Membrane</keyword>
<keyword evidence="4 7" id="KW-0808">Transferase</keyword>
<dbReference type="EMBL" id="CP020370">
    <property type="protein sequence ID" value="AUB80030.1"/>
    <property type="molecule type" value="Genomic_DNA"/>
</dbReference>
<dbReference type="InterPro" id="IPR004960">
    <property type="entry name" value="LipA_acyltrans"/>
</dbReference>
<dbReference type="KEGG" id="tsy:THSYN_02990"/>
<name>A0A2K8U373_9GAMM</name>
<evidence type="ECO:0000256" key="1">
    <source>
        <dbReference type="ARBA" id="ARBA00004533"/>
    </source>
</evidence>
<dbReference type="Pfam" id="PF03279">
    <property type="entry name" value="Lip_A_acyltrans"/>
    <property type="match status" value="1"/>
</dbReference>